<dbReference type="PANTHER" id="PTHR12176">
    <property type="entry name" value="SAM-DEPENDENT METHYLTRANSFERASE SUPERFAMILY PROTEIN"/>
    <property type="match status" value="1"/>
</dbReference>
<evidence type="ECO:0000256" key="2">
    <source>
        <dbReference type="ARBA" id="ARBA00022603"/>
    </source>
</evidence>
<organism evidence="5 6">
    <name type="scientific">Dorcoceras hygrometricum</name>
    <dbReference type="NCBI Taxonomy" id="472368"/>
    <lineage>
        <taxon>Eukaryota</taxon>
        <taxon>Viridiplantae</taxon>
        <taxon>Streptophyta</taxon>
        <taxon>Embryophyta</taxon>
        <taxon>Tracheophyta</taxon>
        <taxon>Spermatophyta</taxon>
        <taxon>Magnoliopsida</taxon>
        <taxon>eudicotyledons</taxon>
        <taxon>Gunneridae</taxon>
        <taxon>Pentapetalae</taxon>
        <taxon>asterids</taxon>
        <taxon>lamiids</taxon>
        <taxon>Lamiales</taxon>
        <taxon>Gesneriaceae</taxon>
        <taxon>Didymocarpoideae</taxon>
        <taxon>Trichosporeae</taxon>
        <taxon>Loxocarpinae</taxon>
        <taxon>Dorcoceras</taxon>
    </lineage>
</organism>
<dbReference type="OrthoDB" id="411785at2759"/>
<dbReference type="InterPro" id="IPR029063">
    <property type="entry name" value="SAM-dependent_MTases_sf"/>
</dbReference>
<dbReference type="InterPro" id="IPR013216">
    <property type="entry name" value="Methyltransf_11"/>
</dbReference>
<reference evidence="5 6" key="1">
    <citation type="journal article" date="2015" name="Proc. Natl. Acad. Sci. U.S.A.">
        <title>The resurrection genome of Boea hygrometrica: A blueprint for survival of dehydration.</title>
        <authorList>
            <person name="Xiao L."/>
            <person name="Yang G."/>
            <person name="Zhang L."/>
            <person name="Yang X."/>
            <person name="Zhao S."/>
            <person name="Ji Z."/>
            <person name="Zhou Q."/>
            <person name="Hu M."/>
            <person name="Wang Y."/>
            <person name="Chen M."/>
            <person name="Xu Y."/>
            <person name="Jin H."/>
            <person name="Xiao X."/>
            <person name="Hu G."/>
            <person name="Bao F."/>
            <person name="Hu Y."/>
            <person name="Wan P."/>
            <person name="Li L."/>
            <person name="Deng X."/>
            <person name="Kuang T."/>
            <person name="Xiang C."/>
            <person name="Zhu J.K."/>
            <person name="Oliver M.J."/>
            <person name="He Y."/>
        </authorList>
    </citation>
    <scope>NUCLEOTIDE SEQUENCE [LARGE SCALE GENOMIC DNA]</scope>
    <source>
        <strain evidence="6">cv. XS01</strain>
    </source>
</reference>
<name>A0A2Z7AK51_9LAMI</name>
<evidence type="ECO:0000256" key="1">
    <source>
        <dbReference type="ARBA" id="ARBA00008361"/>
    </source>
</evidence>
<keyword evidence="2 5" id="KW-0489">Methyltransferase</keyword>
<dbReference type="SUPFAM" id="SSF53335">
    <property type="entry name" value="S-adenosyl-L-methionine-dependent methyltransferases"/>
    <property type="match status" value="1"/>
</dbReference>
<dbReference type="Gene3D" id="3.40.50.150">
    <property type="entry name" value="Vaccinia Virus protein VP39"/>
    <property type="match status" value="1"/>
</dbReference>
<dbReference type="Proteomes" id="UP000250235">
    <property type="component" value="Unassembled WGS sequence"/>
</dbReference>
<dbReference type="CDD" id="cd02440">
    <property type="entry name" value="AdoMet_MTases"/>
    <property type="match status" value="1"/>
</dbReference>
<evidence type="ECO:0000313" key="5">
    <source>
        <dbReference type="EMBL" id="KZV19561.1"/>
    </source>
</evidence>
<dbReference type="GO" id="GO:0008757">
    <property type="term" value="F:S-adenosylmethionine-dependent methyltransferase activity"/>
    <property type="evidence" value="ECO:0007669"/>
    <property type="project" value="InterPro"/>
</dbReference>
<dbReference type="PANTHER" id="PTHR12176:SF66">
    <property type="entry name" value="S-ADENOSYL-L-METHIONINE-DEPENDENT METHYLTRANSFERASES SUPERFAMILY PROTEIN"/>
    <property type="match status" value="1"/>
</dbReference>
<protein>
    <submittedName>
        <fullName evidence="5">Methyltransferase-like protein 13</fullName>
    </submittedName>
</protein>
<keyword evidence="3 5" id="KW-0808">Transferase</keyword>
<proteinExistence type="inferred from homology"/>
<comment type="similarity">
    <text evidence="1">Belongs to the methyltransferase superfamily.</text>
</comment>
<dbReference type="GO" id="GO:0032259">
    <property type="term" value="P:methylation"/>
    <property type="evidence" value="ECO:0007669"/>
    <property type="project" value="UniProtKB-KW"/>
</dbReference>
<feature type="domain" description="Methyltransferase type 11" evidence="4">
    <location>
        <begin position="56"/>
        <end position="193"/>
    </location>
</feature>
<dbReference type="AlphaFoldDB" id="A0A2Z7AK51"/>
<gene>
    <name evidence="5" type="ORF">F511_13447</name>
</gene>
<evidence type="ECO:0000256" key="3">
    <source>
        <dbReference type="ARBA" id="ARBA00022679"/>
    </source>
</evidence>
<sequence length="290" mass="32902">MFRDVSACNTYNYGDALYWDARYIQEANCGFFDWYQRYSALRPYVRKYISPSSRVLMVGCGNAVMSEDMVKDGFEDIMNIDISSVAIEMMRKKYEHVPQLKCILKFSLFSYFDFTQVHVSILLARVVSLSLQDPVDIKMDVRDMSFFPDESFDSVIDKGTLDSLLCGTGASISASQMLGEVSRLLLKPGGVYMLITYGDPTARMPHIKRPVYSWNIDLYVIPRPGFQRPAGSTATNSLLEPISTTERGLLPPDYILEDPDSHFIYVCKKMDETTQDTKSILPLVNDATQL</sequence>
<evidence type="ECO:0000259" key="4">
    <source>
        <dbReference type="Pfam" id="PF08241"/>
    </source>
</evidence>
<dbReference type="InterPro" id="IPR051419">
    <property type="entry name" value="Lys/N-term_MeTrsfase_sf"/>
</dbReference>
<evidence type="ECO:0000313" key="6">
    <source>
        <dbReference type="Proteomes" id="UP000250235"/>
    </source>
</evidence>
<dbReference type="EMBL" id="KV016671">
    <property type="protein sequence ID" value="KZV19561.1"/>
    <property type="molecule type" value="Genomic_DNA"/>
</dbReference>
<accession>A0A2Z7AK51</accession>
<keyword evidence="6" id="KW-1185">Reference proteome</keyword>
<dbReference type="GO" id="GO:0009820">
    <property type="term" value="P:alkaloid metabolic process"/>
    <property type="evidence" value="ECO:0007669"/>
    <property type="project" value="UniProtKB-KW"/>
</dbReference>
<dbReference type="Pfam" id="PF08241">
    <property type="entry name" value="Methyltransf_11"/>
    <property type="match status" value="1"/>
</dbReference>